<protein>
    <submittedName>
        <fullName evidence="2">Deaminase</fullName>
    </submittedName>
</protein>
<sequence>MSKVFVSVGITLDGFMAGLNGGPQKPLGEGGLAIHEWVFKQQIFRQHLGWGNDGETGKDNEIAKGIFDRIGANILGKNMFIEGEANWPEDAPFHCPVFVLTHETREPWVRKGGTTFYFENDGIYAALEKAKAVAGDKDIRISGGAKVIQQYLNAGLVEEFIIHQVPLLLGKGVRLFENLDTDKYSFEIIEAINSPEVTHIRYKVINKK</sequence>
<dbReference type="PANTHER" id="PTHR38011">
    <property type="entry name" value="DIHYDROFOLATE REDUCTASE FAMILY PROTEIN (AFU_ORTHOLOGUE AFUA_8G06820)"/>
    <property type="match status" value="1"/>
</dbReference>
<organism evidence="2 3">
    <name type="scientific">Solitalea longa</name>
    <dbReference type="NCBI Taxonomy" id="2079460"/>
    <lineage>
        <taxon>Bacteria</taxon>
        <taxon>Pseudomonadati</taxon>
        <taxon>Bacteroidota</taxon>
        <taxon>Sphingobacteriia</taxon>
        <taxon>Sphingobacteriales</taxon>
        <taxon>Sphingobacteriaceae</taxon>
        <taxon>Solitalea</taxon>
    </lineage>
</organism>
<dbReference type="InterPro" id="IPR024072">
    <property type="entry name" value="DHFR-like_dom_sf"/>
</dbReference>
<dbReference type="GO" id="GO:0009231">
    <property type="term" value="P:riboflavin biosynthetic process"/>
    <property type="evidence" value="ECO:0007669"/>
    <property type="project" value="InterPro"/>
</dbReference>
<dbReference type="GO" id="GO:0008703">
    <property type="term" value="F:5-amino-6-(5-phosphoribosylamino)uracil reductase activity"/>
    <property type="evidence" value="ECO:0007669"/>
    <property type="project" value="InterPro"/>
</dbReference>
<feature type="domain" description="Bacterial bifunctional deaminase-reductase C-terminal" evidence="1">
    <location>
        <begin position="3"/>
        <end position="184"/>
    </location>
</feature>
<dbReference type="Pfam" id="PF01872">
    <property type="entry name" value="RibD_C"/>
    <property type="match status" value="1"/>
</dbReference>
<dbReference type="InterPro" id="IPR050765">
    <property type="entry name" value="Riboflavin_Biosynth_HTPR"/>
</dbReference>
<keyword evidence="3" id="KW-1185">Reference proteome</keyword>
<dbReference type="Gene3D" id="3.40.430.10">
    <property type="entry name" value="Dihydrofolate Reductase, subunit A"/>
    <property type="match status" value="1"/>
</dbReference>
<reference evidence="2 3" key="1">
    <citation type="submission" date="2018-01" db="EMBL/GenBank/DDBJ databases">
        <authorList>
            <person name="Gaut B.S."/>
            <person name="Morton B.R."/>
            <person name="Clegg M.T."/>
            <person name="Duvall M.R."/>
        </authorList>
    </citation>
    <scope>NUCLEOTIDE SEQUENCE [LARGE SCALE GENOMIC DNA]</scope>
    <source>
        <strain evidence="2 3">HR-AV</strain>
    </source>
</reference>
<dbReference type="OrthoDB" id="195113at2"/>
<evidence type="ECO:0000259" key="1">
    <source>
        <dbReference type="Pfam" id="PF01872"/>
    </source>
</evidence>
<dbReference type="AlphaFoldDB" id="A0A2S5A230"/>
<evidence type="ECO:0000313" key="3">
    <source>
        <dbReference type="Proteomes" id="UP000236893"/>
    </source>
</evidence>
<dbReference type="SUPFAM" id="SSF53597">
    <property type="entry name" value="Dihydrofolate reductase-like"/>
    <property type="match status" value="1"/>
</dbReference>
<dbReference type="Proteomes" id="UP000236893">
    <property type="component" value="Unassembled WGS sequence"/>
</dbReference>
<dbReference type="PANTHER" id="PTHR38011:SF12">
    <property type="entry name" value="BIFUNCTIONAL DEAMINASE-REDUCTASE DOMAIN PROTEIN"/>
    <property type="match status" value="1"/>
</dbReference>
<accession>A0A2S5A230</accession>
<dbReference type="EMBL" id="PQVF01000006">
    <property type="protein sequence ID" value="POY36641.1"/>
    <property type="molecule type" value="Genomic_DNA"/>
</dbReference>
<proteinExistence type="predicted"/>
<dbReference type="RefSeq" id="WP_103788944.1">
    <property type="nucleotide sequence ID" value="NZ_PQVF01000006.1"/>
</dbReference>
<name>A0A2S5A230_9SPHI</name>
<comment type="caution">
    <text evidence="2">The sequence shown here is derived from an EMBL/GenBank/DDBJ whole genome shotgun (WGS) entry which is preliminary data.</text>
</comment>
<gene>
    <name evidence="2" type="ORF">C3K47_09730</name>
</gene>
<evidence type="ECO:0000313" key="2">
    <source>
        <dbReference type="EMBL" id="POY36641.1"/>
    </source>
</evidence>
<dbReference type="InterPro" id="IPR002734">
    <property type="entry name" value="RibDG_C"/>
</dbReference>